<accession>A0A1I7XL79</accession>
<dbReference type="Proteomes" id="UP000095283">
    <property type="component" value="Unplaced"/>
</dbReference>
<keyword evidence="1" id="KW-1185">Reference proteome</keyword>
<dbReference type="WBParaSite" id="Hba_18255">
    <property type="protein sequence ID" value="Hba_18255"/>
    <property type="gene ID" value="Hba_18255"/>
</dbReference>
<reference evidence="2" key="1">
    <citation type="submission" date="2016-11" db="UniProtKB">
        <authorList>
            <consortium name="WormBaseParasite"/>
        </authorList>
    </citation>
    <scope>IDENTIFICATION</scope>
</reference>
<dbReference type="AlphaFoldDB" id="A0A1I7XL79"/>
<sequence>MKSSLHSRTGRPVWQFRKNIWHDGSSTLKLEFNRTSVGRYGKGSSEAKACDIKGLEAVIKKACAARNISDAPCVSDLSYILKGILSGDRRAMRVS</sequence>
<proteinExistence type="predicted"/>
<evidence type="ECO:0000313" key="2">
    <source>
        <dbReference type="WBParaSite" id="Hba_18255"/>
    </source>
</evidence>
<organism evidence="1 2">
    <name type="scientific">Heterorhabditis bacteriophora</name>
    <name type="common">Entomopathogenic nematode worm</name>
    <dbReference type="NCBI Taxonomy" id="37862"/>
    <lineage>
        <taxon>Eukaryota</taxon>
        <taxon>Metazoa</taxon>
        <taxon>Ecdysozoa</taxon>
        <taxon>Nematoda</taxon>
        <taxon>Chromadorea</taxon>
        <taxon>Rhabditida</taxon>
        <taxon>Rhabditina</taxon>
        <taxon>Rhabditomorpha</taxon>
        <taxon>Strongyloidea</taxon>
        <taxon>Heterorhabditidae</taxon>
        <taxon>Heterorhabditis</taxon>
    </lineage>
</organism>
<name>A0A1I7XL79_HETBA</name>
<evidence type="ECO:0000313" key="1">
    <source>
        <dbReference type="Proteomes" id="UP000095283"/>
    </source>
</evidence>
<protein>
    <submittedName>
        <fullName evidence="2">Integrase</fullName>
    </submittedName>
</protein>